<dbReference type="EMBL" id="BARS01012774">
    <property type="protein sequence ID" value="GAF90022.1"/>
    <property type="molecule type" value="Genomic_DNA"/>
</dbReference>
<dbReference type="InterPro" id="IPR029030">
    <property type="entry name" value="Caspase-like_dom_sf"/>
</dbReference>
<accession>X0TPG0</accession>
<feature type="non-terminal residue" evidence="2">
    <location>
        <position position="1"/>
    </location>
</feature>
<proteinExistence type="predicted"/>
<dbReference type="Pfam" id="PF01364">
    <property type="entry name" value="Peptidase_C25"/>
    <property type="match status" value="1"/>
</dbReference>
<dbReference type="SUPFAM" id="SSF52129">
    <property type="entry name" value="Caspase-like"/>
    <property type="match status" value="1"/>
</dbReference>
<gene>
    <name evidence="2" type="ORF">S01H1_22575</name>
</gene>
<organism evidence="2">
    <name type="scientific">marine sediment metagenome</name>
    <dbReference type="NCBI Taxonomy" id="412755"/>
    <lineage>
        <taxon>unclassified sequences</taxon>
        <taxon>metagenomes</taxon>
        <taxon>ecological metagenomes</taxon>
    </lineage>
</organism>
<dbReference type="GO" id="GO:0006508">
    <property type="term" value="P:proteolysis"/>
    <property type="evidence" value="ECO:0007669"/>
    <property type="project" value="InterPro"/>
</dbReference>
<name>X0TPG0_9ZZZZ</name>
<dbReference type="AlphaFoldDB" id="X0TPG0"/>
<comment type="caution">
    <text evidence="2">The sequence shown here is derived from an EMBL/GenBank/DDBJ whole genome shotgun (WGS) entry which is preliminary data.</text>
</comment>
<evidence type="ECO:0000313" key="2">
    <source>
        <dbReference type="EMBL" id="GAF90022.1"/>
    </source>
</evidence>
<feature type="domain" description="Gingipain" evidence="1">
    <location>
        <begin position="1"/>
        <end position="190"/>
    </location>
</feature>
<sequence>ITTYEKDKCDDDWFKNLVLVAGDSYPDADGLNEGELICEKAYELMPGFSPVRVYAKQDSDIDKTTVKQAIDPGCGFAFFCGHGSPLSWSTHFPPDGTGWTTGFDCFDMPYLNNKEKLPIVIIGGCHNNQFDVSILHLFKDAQYAISKGIWVPRCWAWWFTCKIGGGAIASIGSTGLGTHGREDTDNNNIADYLEVL</sequence>
<dbReference type="GO" id="GO:0008234">
    <property type="term" value="F:cysteine-type peptidase activity"/>
    <property type="evidence" value="ECO:0007669"/>
    <property type="project" value="InterPro"/>
</dbReference>
<dbReference type="Gene3D" id="3.40.50.1460">
    <property type="match status" value="1"/>
</dbReference>
<dbReference type="InterPro" id="IPR001769">
    <property type="entry name" value="Gingipain"/>
</dbReference>
<feature type="non-terminal residue" evidence="2">
    <location>
        <position position="196"/>
    </location>
</feature>
<protein>
    <recommendedName>
        <fullName evidence="1">Gingipain domain-containing protein</fullName>
    </recommendedName>
</protein>
<evidence type="ECO:0000259" key="1">
    <source>
        <dbReference type="Pfam" id="PF01364"/>
    </source>
</evidence>
<reference evidence="2" key="1">
    <citation type="journal article" date="2014" name="Front. Microbiol.">
        <title>High frequency of phylogenetically diverse reductive dehalogenase-homologous genes in deep subseafloor sedimentary metagenomes.</title>
        <authorList>
            <person name="Kawai M."/>
            <person name="Futagami T."/>
            <person name="Toyoda A."/>
            <person name="Takaki Y."/>
            <person name="Nishi S."/>
            <person name="Hori S."/>
            <person name="Arai W."/>
            <person name="Tsubouchi T."/>
            <person name="Morono Y."/>
            <person name="Uchiyama I."/>
            <person name="Ito T."/>
            <person name="Fujiyama A."/>
            <person name="Inagaki F."/>
            <person name="Takami H."/>
        </authorList>
    </citation>
    <scope>NUCLEOTIDE SEQUENCE</scope>
    <source>
        <strain evidence="2">Expedition CK06-06</strain>
    </source>
</reference>